<dbReference type="Pfam" id="PF02992">
    <property type="entry name" value="Transposase_21"/>
    <property type="match status" value="1"/>
</dbReference>
<evidence type="ECO:0000313" key="3">
    <source>
        <dbReference type="Proteomes" id="UP001428341"/>
    </source>
</evidence>
<dbReference type="InterPro" id="IPR004242">
    <property type="entry name" value="Transposase_21"/>
</dbReference>
<dbReference type="InterPro" id="IPR029480">
    <property type="entry name" value="Transpos_assoc"/>
</dbReference>
<dbReference type="PANTHER" id="PTHR10775">
    <property type="entry name" value="OS08G0208400 PROTEIN"/>
    <property type="match status" value="1"/>
</dbReference>
<feature type="domain" description="Transposase-associated" evidence="1">
    <location>
        <begin position="3"/>
        <end position="75"/>
    </location>
</feature>
<protein>
    <recommendedName>
        <fullName evidence="1">Transposase-associated domain-containing protein</fullName>
    </recommendedName>
</protein>
<evidence type="ECO:0000259" key="1">
    <source>
        <dbReference type="Pfam" id="PF13963"/>
    </source>
</evidence>
<evidence type="ECO:0000313" key="2">
    <source>
        <dbReference type="EMBL" id="KAK9180871.1"/>
    </source>
</evidence>
<keyword evidence="3" id="KW-1185">Reference proteome</keyword>
<accession>A0AAP0LMV6</accession>
<comment type="caution">
    <text evidence="2">The sequence shown here is derived from an EMBL/GenBank/DDBJ whole genome shotgun (WGS) entry which is preliminary data.</text>
</comment>
<dbReference type="AlphaFoldDB" id="A0AAP0LMV6"/>
<dbReference type="PANTHER" id="PTHR10775:SF180">
    <property type="entry name" value="TRANSPOSON, EN_SPM-LIKE, TRANSPOSASE-ASSOCIATED DOMAIN PROTEIN-RELATED"/>
    <property type="match status" value="1"/>
</dbReference>
<proteinExistence type="predicted"/>
<dbReference type="EMBL" id="JBCGBO010000024">
    <property type="protein sequence ID" value="KAK9180871.1"/>
    <property type="molecule type" value="Genomic_DNA"/>
</dbReference>
<reference evidence="2 3" key="1">
    <citation type="submission" date="2024-05" db="EMBL/GenBank/DDBJ databases">
        <title>Haplotype-resolved chromosome-level genome assembly of Huyou (Citrus changshanensis).</title>
        <authorList>
            <person name="Miao C."/>
            <person name="Chen W."/>
            <person name="Wu Y."/>
            <person name="Wang L."/>
            <person name="Zhao S."/>
            <person name="Grierson D."/>
            <person name="Xu C."/>
            <person name="Chen K."/>
        </authorList>
    </citation>
    <scope>NUCLEOTIDE SEQUENCE [LARGE SCALE GENOMIC DNA]</scope>
    <source>
        <strain evidence="2">01-14</strain>
        <tissue evidence="2">Leaf</tissue>
    </source>
</reference>
<dbReference type="Pfam" id="PF13963">
    <property type="entry name" value="Transpos_assoc"/>
    <property type="match status" value="1"/>
</dbReference>
<gene>
    <name evidence="2" type="ORF">WN944_024007</name>
</gene>
<dbReference type="Proteomes" id="UP001428341">
    <property type="component" value="Unassembled WGS sequence"/>
</dbReference>
<sequence length="455" mass="52535">MDKSWMLMDRTSIEYENGVNEFLKFAILHASNPELLRCPCQACGNLVFHVPAEIRNHLYWKGIDQSYQTWTWHGEGASSRRPSNVKASFDGSLQDDEAADTVEMVNNAFDTCNGDPKSFETVLKDAEKPLFPDCVKFTKLSALIRLYNIKGRNGWSDKRFSDLLGCLLDMLPDKNEIPLSVYEAKKIMVALGLEYEKIHACPNDCILYRKEYKDLSACPTCGMSRWKSPKKSKGIPAKILWYFPLIPRFKRMFQSPRTAKDLIWHANERVIDGKLRHPADSPSWRLMDQKWPDFAAEERNLRLAISADGINPHKNFRSSYSCWPIVMITYNLPPWLCMKRKFMMLTMLISGPRQPSNDIDVYLSPLIDDLKTLWEVGVQIYDAYRQELFTLRAVLLWTISDFPAYGNLSGCSVKGYFACPICGEDTQSCRLKNGKKNVYMRHRRYLPESHFLSHC</sequence>
<name>A0AAP0LMV6_9ROSI</name>
<organism evidence="2 3">
    <name type="scientific">Citrus x changshan-huyou</name>
    <dbReference type="NCBI Taxonomy" id="2935761"/>
    <lineage>
        <taxon>Eukaryota</taxon>
        <taxon>Viridiplantae</taxon>
        <taxon>Streptophyta</taxon>
        <taxon>Embryophyta</taxon>
        <taxon>Tracheophyta</taxon>
        <taxon>Spermatophyta</taxon>
        <taxon>Magnoliopsida</taxon>
        <taxon>eudicotyledons</taxon>
        <taxon>Gunneridae</taxon>
        <taxon>Pentapetalae</taxon>
        <taxon>rosids</taxon>
        <taxon>malvids</taxon>
        <taxon>Sapindales</taxon>
        <taxon>Rutaceae</taxon>
        <taxon>Aurantioideae</taxon>
        <taxon>Citrus</taxon>
    </lineage>
</organism>